<keyword evidence="1" id="KW-0472">Membrane</keyword>
<name>A0A6J7F7D2_9ZZZZ</name>
<keyword evidence="1" id="KW-1133">Transmembrane helix</keyword>
<dbReference type="EMBL" id="CAFBLX010000117">
    <property type="protein sequence ID" value="CAB4890841.1"/>
    <property type="molecule type" value="Genomic_DNA"/>
</dbReference>
<protein>
    <submittedName>
        <fullName evidence="2">Unannotated protein</fullName>
    </submittedName>
</protein>
<evidence type="ECO:0000313" key="2">
    <source>
        <dbReference type="EMBL" id="CAB4890841.1"/>
    </source>
</evidence>
<accession>A0A6J7F7D2</accession>
<proteinExistence type="predicted"/>
<keyword evidence="1" id="KW-0812">Transmembrane</keyword>
<feature type="transmembrane region" description="Helical" evidence="1">
    <location>
        <begin position="60"/>
        <end position="81"/>
    </location>
</feature>
<organism evidence="2">
    <name type="scientific">freshwater metagenome</name>
    <dbReference type="NCBI Taxonomy" id="449393"/>
    <lineage>
        <taxon>unclassified sequences</taxon>
        <taxon>metagenomes</taxon>
        <taxon>ecological metagenomes</taxon>
    </lineage>
</organism>
<evidence type="ECO:0000256" key="1">
    <source>
        <dbReference type="SAM" id="Phobius"/>
    </source>
</evidence>
<sequence length="151" mass="14963">MNTPAPSPLLSTAVLATCAAVSGAAHGALWAGHALAGTSEAVPGNPAEALVRISTGTLSWPPASTLLLMAATLLVVLGLLAGVHRQRRRSPEAAPTTTAATRWWADGPMIALGPPQSGKTALTPSAVLTSDKSVTIATRRGQAGTGGGDAA</sequence>
<dbReference type="AlphaFoldDB" id="A0A6J7F7D2"/>
<gene>
    <name evidence="2" type="ORF">UFOPK3472_01865</name>
</gene>
<reference evidence="2" key="1">
    <citation type="submission" date="2020-05" db="EMBL/GenBank/DDBJ databases">
        <authorList>
            <person name="Chiriac C."/>
            <person name="Salcher M."/>
            <person name="Ghai R."/>
            <person name="Kavagutti S V."/>
        </authorList>
    </citation>
    <scope>NUCLEOTIDE SEQUENCE</scope>
</reference>